<dbReference type="Pfam" id="PF08242">
    <property type="entry name" value="Methyltransf_12"/>
    <property type="match status" value="1"/>
</dbReference>
<dbReference type="Pfam" id="PF00550">
    <property type="entry name" value="PP-binding"/>
    <property type="match status" value="1"/>
</dbReference>
<dbReference type="InterPro" id="IPR049552">
    <property type="entry name" value="PKS_DH_N"/>
</dbReference>
<dbReference type="Pfam" id="PF14765">
    <property type="entry name" value="PS-DH"/>
    <property type="match status" value="1"/>
</dbReference>
<dbReference type="EMBL" id="CAXLJM020000019">
    <property type="protein sequence ID" value="CAL8085190.1"/>
    <property type="molecule type" value="Genomic_DNA"/>
</dbReference>
<feature type="domain" description="PKS/mFAS DH" evidence="7">
    <location>
        <begin position="77"/>
        <end position="390"/>
    </location>
</feature>
<dbReference type="Pfam" id="PF00107">
    <property type="entry name" value="ADH_zinc_N"/>
    <property type="match status" value="1"/>
</dbReference>
<dbReference type="SUPFAM" id="SSF50129">
    <property type="entry name" value="GroES-like"/>
    <property type="match status" value="1"/>
</dbReference>
<dbReference type="InterPro" id="IPR013149">
    <property type="entry name" value="ADH-like_C"/>
</dbReference>
<dbReference type="SUPFAM" id="SSF51735">
    <property type="entry name" value="NAD(P)-binding Rossmann-fold domains"/>
    <property type="match status" value="4"/>
</dbReference>
<keyword evidence="3" id="KW-0808">Transferase</keyword>
<dbReference type="PANTHER" id="PTHR45681">
    <property type="entry name" value="POLYKETIDE SYNTHASE 44-RELATED"/>
    <property type="match status" value="1"/>
</dbReference>
<dbReference type="InterPro" id="IPR049490">
    <property type="entry name" value="C883_1060-like_KR_N"/>
</dbReference>
<keyword evidence="2" id="KW-0597">Phosphoprotein</keyword>
<dbReference type="InterPro" id="IPR011032">
    <property type="entry name" value="GroES-like_sf"/>
</dbReference>
<dbReference type="Pfam" id="PF21394">
    <property type="entry name" value="Beta-ketacyl_N"/>
    <property type="match status" value="1"/>
</dbReference>
<dbReference type="InterPro" id="IPR057326">
    <property type="entry name" value="KR_dom"/>
</dbReference>
<dbReference type="SMART" id="SM00822">
    <property type="entry name" value="PKS_KR"/>
    <property type="match status" value="1"/>
</dbReference>
<dbReference type="PROSITE" id="PS52019">
    <property type="entry name" value="PKS_MFAS_DH"/>
    <property type="match status" value="1"/>
</dbReference>
<feature type="region of interest" description="N-terminal hotdog fold" evidence="5">
    <location>
        <begin position="77"/>
        <end position="223"/>
    </location>
</feature>
<dbReference type="InterPro" id="IPR013154">
    <property type="entry name" value="ADH-like_N"/>
</dbReference>
<evidence type="ECO:0000313" key="8">
    <source>
        <dbReference type="EMBL" id="CAL8085190.1"/>
    </source>
</evidence>
<dbReference type="InterPro" id="IPR049551">
    <property type="entry name" value="PKS_DH_C"/>
</dbReference>
<keyword evidence="4" id="KW-0521">NADP</keyword>
<dbReference type="InterPro" id="IPR020843">
    <property type="entry name" value="ER"/>
</dbReference>
<evidence type="ECO:0000256" key="3">
    <source>
        <dbReference type="ARBA" id="ARBA00022679"/>
    </source>
</evidence>
<dbReference type="Gene3D" id="3.40.366.10">
    <property type="entry name" value="Malonyl-Coenzyme A Acyl Carrier Protein, domain 2"/>
    <property type="match status" value="1"/>
</dbReference>
<comment type="caution">
    <text evidence="8">The sequence shown here is derived from an EMBL/GenBank/DDBJ whole genome shotgun (WGS) entry which is preliminary data.</text>
</comment>
<gene>
    <name evidence="8" type="ORF">ODALV1_LOCUS6033</name>
</gene>
<dbReference type="InterPro" id="IPR036736">
    <property type="entry name" value="ACP-like_sf"/>
</dbReference>
<feature type="domain" description="Carrier" evidence="6">
    <location>
        <begin position="1653"/>
        <end position="1730"/>
    </location>
</feature>
<dbReference type="InterPro" id="IPR049900">
    <property type="entry name" value="PKS_mFAS_DH"/>
</dbReference>
<proteinExistence type="predicted"/>
<feature type="active site" description="Proton donor; for dehydratase activity" evidence="5">
    <location>
        <position position="313"/>
    </location>
</feature>
<evidence type="ECO:0008006" key="10">
    <source>
        <dbReference type="Google" id="ProtNLM"/>
    </source>
</evidence>
<dbReference type="InterPro" id="IPR013968">
    <property type="entry name" value="PKS_KR"/>
</dbReference>
<dbReference type="CDD" id="cd05195">
    <property type="entry name" value="enoyl_red"/>
    <property type="match status" value="1"/>
</dbReference>
<dbReference type="Pfam" id="PF08240">
    <property type="entry name" value="ADH_N"/>
    <property type="match status" value="1"/>
</dbReference>
<evidence type="ECO:0000256" key="1">
    <source>
        <dbReference type="ARBA" id="ARBA00022450"/>
    </source>
</evidence>
<evidence type="ECO:0000259" key="7">
    <source>
        <dbReference type="PROSITE" id="PS52019"/>
    </source>
</evidence>
<dbReference type="InterPro" id="IPR001227">
    <property type="entry name" value="Ac_transferase_dom_sf"/>
</dbReference>
<dbReference type="Pfam" id="PF07993">
    <property type="entry name" value="NAD_binding_4"/>
    <property type="match status" value="1"/>
</dbReference>
<evidence type="ECO:0000256" key="5">
    <source>
        <dbReference type="PROSITE-ProRule" id="PRU01363"/>
    </source>
</evidence>
<accession>A0ABP1Q0W9</accession>
<dbReference type="SMART" id="SM00826">
    <property type="entry name" value="PKS_DH"/>
    <property type="match status" value="1"/>
</dbReference>
<sequence>MMNNDLALTCLPSLKRNESNWTTLLSSLSSLYISGLEINWKGFDQLYKRSKVSLPNYPFTSKKFWPESISSTTSSIHPLLGTVLSNPSSSKLFQCGLSTKQIEYVKDHTIGNNVIFPGAGFLEMCLAAGLATIEASTDSLSPPSRAMKIENLSIEAPLRLQESSTCQLHTVAEFNSTTSSSTPSSGEEWNDLTIKIFKANPTSDSIKWVNHASATFSPMPTPQEKEPVVRLNHKQFLETLEKPSDDEFITQIYDKLASVGLKFGPSFKSIEKLWRDKDCNGKGTLVAKIKVPFESQDEGGEQPKYIVHPVVLDAMIQALVMLRPTSNLKKSLYVPIKIGKFVWISSTTCKELYIQSFEATGSSLLLDSEGKLLGVMSSVELIETTVKTIESILEQQTTSMPHLWEEIWKPSPTPLLLSGDAKASSGKFYTEEFRREFEANYSTPSEYVHQTLQFLEQFIYLHTIQALYETGWAPKLNQEFGEKSLSQQLKIVPAFHQYFGFICDMLRAKGILEKLSENKDELTWKIIKLPPSHHQISKLLSTPELSTYLNQRFPPTPLFQKVGESLSSFFSGTKTPISVIFPEGPKTCPTVADVYIEYFNQVHVSKLEEIGGLLIKHFWNTQPNKQVEVRILEVGAGTGSCSQKLMDIMAENGIRFEYTYTDISAAFFPAAEKRLEKHLKWVKFKKLNIEEDPLAQSFAPDYYDFVLAGEVIHATKDICESLRNIRVLMKPYGRIAIQETTRLSLLIGFLFGTLEGYWRFQDFELRKRYCILEKAAWAQVMEANGLKNEVMFSVYDNYHSYMVSQKTEELPLLPISAGGWKKWLVFHEEGHPVSEYIRERIVKVAGRSVVSIKRGAKFEEGRDESWFTLREKEYEDFVHLFQAVLEKPGEIEGIVYCWSLDKTAFSQDEVLQPYFNLSKSLLTLNLKKNPRLAVITENVVPLEENELSSFPNSTLWGFTKSMKNENVNLNCKCIEVIGSDGESEEEKNLRLEEIFHELWSSEKDTQVAFSGKRRWIPKFTPHKPIIDPLKLPNGTNRFQLVLPETRSISDLQFGNLDVGTVREDEVEVEIRASALNFRDVLSVIKPSEEFKDSNTVGFDFSGVVTRIGDKVGKWRVGDCVFGCNIYFTAMPSHLTLSQDLLLKLPENLSFCEGATMPAVYATSVLCLLDVAKIKKDDVVLLHTASGGVGLSAIEICKHVGCTIIATAGSKRKQNYLRSLGIQHIFHSRNTQYGDQILELTKGRGVDVVLNSLTSEGLKEATLKACAKGARFVEMSVLNIWSKEEVNKLRPDVHYTTIDLSKSNKGEWIRLLDSLRNLSINGSMVMKPIPYTRFDAVNIREALQYMQKAKHIGKVVCTMPQLRMEGECELKTFTPMFNPTSTYLITGGLGGIGFAVCKWMLEKGGKHFLLAGRSLPTPTIQSKINELNSKGANIIPVQLDVSSFEQCKELIKNKLPNLKLPPLKGVMHAAGTLADGIITNLDWSKYELTFNAKVSGTFNLHELTKHLNLEHFVTFSSMAAMLGSLGQSNHSAGNCFEDAISHYRHSIGLPSTSINWGQWGEVGVATEVDFPGMKPISNLQAFSAIEYALNSQRAQLAVLNVDSVQVIGMIYSQMSVYLDERLWNASRATVKTTINSEEFWRQYDSLIEAEEKLELVKTQLQSILRTTLKLDDMEVVNCDSNLQEMGVDSLMFVEIKNCLQTLMGERVTVNAGALRDCNTVNLIVSVMMRMIEGDDELENETAIPTLEQVNELIREDCILPEDITPKLAAPAPPICEVKKVLLTGATGVLGSYILKELSNSPQITQVICILRGNNKEKARARLENVLRDKNLLSKVAMEKIQCVMGDVALPHLGLEEHVWKELSGSVDAIFNCSAKVDHTERYRKGSSRRDGRAVNIGGTKNLLQFACEQRLKHFFQASSILAVLTADGNNQLTEDWPEVGDYDNVGTFSYQISKFVGDVLVKEAVKRGIPCRVFRFPLLSGESETGQCEPSTNHALLRFMFMLKKGIMASLPWPLIMLPVDVCAKATIRIFFDERAPQSDIYNVGIAKPDVEQEFVNVAAKLGYKVDLVEFSEFVKILKDTENNDKTLTQERPLLNMFLEMYSDEDFILGMYANTAVLHRWLEGCPNVFRNRKMETFLPEFYEEQQPTMEYIYKDLMYVKSQGWFGKFGL</sequence>
<evidence type="ECO:0000259" key="6">
    <source>
        <dbReference type="PROSITE" id="PS50075"/>
    </source>
</evidence>
<dbReference type="Gene3D" id="3.40.50.150">
    <property type="entry name" value="Vaccinia Virus protein VP39"/>
    <property type="match status" value="1"/>
</dbReference>
<dbReference type="InterPro" id="IPR013120">
    <property type="entry name" value="FAR_NAD-bd"/>
</dbReference>
<dbReference type="Pfam" id="PF21089">
    <property type="entry name" value="PKS_DH_N"/>
    <property type="match status" value="1"/>
</dbReference>
<dbReference type="Gene3D" id="3.30.70.3290">
    <property type="match status" value="1"/>
</dbReference>
<dbReference type="SUPFAM" id="SSF47336">
    <property type="entry name" value="ACP-like"/>
    <property type="match status" value="1"/>
</dbReference>
<dbReference type="Gene3D" id="3.40.50.720">
    <property type="entry name" value="NAD(P)-binding Rossmann-like Domain"/>
    <property type="match status" value="4"/>
</dbReference>
<dbReference type="SMART" id="SM00829">
    <property type="entry name" value="PKS_ER"/>
    <property type="match status" value="1"/>
</dbReference>
<dbReference type="InterPro" id="IPR050444">
    <property type="entry name" value="Polyketide_Synthase"/>
</dbReference>
<keyword evidence="9" id="KW-1185">Reference proteome</keyword>
<dbReference type="SUPFAM" id="SSF53335">
    <property type="entry name" value="S-adenosyl-L-methionine-dependent methyltransferases"/>
    <property type="match status" value="1"/>
</dbReference>
<reference evidence="8 9" key="1">
    <citation type="submission" date="2024-08" db="EMBL/GenBank/DDBJ databases">
        <authorList>
            <person name="Cucini C."/>
            <person name="Frati F."/>
        </authorList>
    </citation>
    <scope>NUCLEOTIDE SEQUENCE [LARGE SCALE GENOMIC DNA]</scope>
</reference>
<dbReference type="Gene3D" id="1.10.1200.10">
    <property type="entry name" value="ACP-like"/>
    <property type="match status" value="1"/>
</dbReference>
<evidence type="ECO:0000256" key="2">
    <source>
        <dbReference type="ARBA" id="ARBA00022553"/>
    </source>
</evidence>
<keyword evidence="1" id="KW-0596">Phosphopantetheine</keyword>
<dbReference type="InterPro" id="IPR020807">
    <property type="entry name" value="PKS_DH"/>
</dbReference>
<dbReference type="InterPro" id="IPR029063">
    <property type="entry name" value="SAM-dependent_MTases_sf"/>
</dbReference>
<dbReference type="InterPro" id="IPR036291">
    <property type="entry name" value="NAD(P)-bd_dom_sf"/>
</dbReference>
<dbReference type="Pfam" id="PF08659">
    <property type="entry name" value="KR"/>
    <property type="match status" value="1"/>
</dbReference>
<dbReference type="Gene3D" id="3.10.129.110">
    <property type="entry name" value="Polyketide synthase dehydratase"/>
    <property type="match status" value="1"/>
</dbReference>
<dbReference type="PROSITE" id="PS50075">
    <property type="entry name" value="CARRIER"/>
    <property type="match status" value="1"/>
</dbReference>
<organism evidence="8 9">
    <name type="scientific">Orchesella dallaii</name>
    <dbReference type="NCBI Taxonomy" id="48710"/>
    <lineage>
        <taxon>Eukaryota</taxon>
        <taxon>Metazoa</taxon>
        <taxon>Ecdysozoa</taxon>
        <taxon>Arthropoda</taxon>
        <taxon>Hexapoda</taxon>
        <taxon>Collembola</taxon>
        <taxon>Entomobryomorpha</taxon>
        <taxon>Entomobryoidea</taxon>
        <taxon>Orchesellidae</taxon>
        <taxon>Orchesellinae</taxon>
        <taxon>Orchesella</taxon>
    </lineage>
</organism>
<feature type="region of interest" description="C-terminal hotdog fold" evidence="5">
    <location>
        <begin position="244"/>
        <end position="390"/>
    </location>
</feature>
<dbReference type="InterPro" id="IPR042104">
    <property type="entry name" value="PKS_dehydratase_sf"/>
</dbReference>
<name>A0ABP1Q0W9_9HEXA</name>
<dbReference type="Gene3D" id="3.90.180.10">
    <property type="entry name" value="Medium-chain alcohol dehydrogenases, catalytic domain"/>
    <property type="match status" value="1"/>
</dbReference>
<evidence type="ECO:0000256" key="4">
    <source>
        <dbReference type="ARBA" id="ARBA00022857"/>
    </source>
</evidence>
<dbReference type="InterPro" id="IPR009081">
    <property type="entry name" value="PP-bd_ACP"/>
</dbReference>
<dbReference type="PANTHER" id="PTHR45681:SF6">
    <property type="entry name" value="POLYKETIDE SYNTHASE 37"/>
    <property type="match status" value="1"/>
</dbReference>
<dbReference type="Proteomes" id="UP001642540">
    <property type="component" value="Unassembled WGS sequence"/>
</dbReference>
<dbReference type="CDD" id="cd02440">
    <property type="entry name" value="AdoMet_MTases"/>
    <property type="match status" value="1"/>
</dbReference>
<dbReference type="InterPro" id="IPR013217">
    <property type="entry name" value="Methyltransf_12"/>
</dbReference>
<protein>
    <recommendedName>
        <fullName evidence="10">Carrier domain-containing protein</fullName>
    </recommendedName>
</protein>
<evidence type="ECO:0000313" key="9">
    <source>
        <dbReference type="Proteomes" id="UP001642540"/>
    </source>
</evidence>
<feature type="active site" description="Proton acceptor; for dehydratase activity" evidence="5">
    <location>
        <position position="108"/>
    </location>
</feature>